<dbReference type="AlphaFoldDB" id="A0A381XU90"/>
<gene>
    <name evidence="1" type="ORF">METZ01_LOCUS120835</name>
</gene>
<organism evidence="1">
    <name type="scientific">marine metagenome</name>
    <dbReference type="NCBI Taxonomy" id="408172"/>
    <lineage>
        <taxon>unclassified sequences</taxon>
        <taxon>metagenomes</taxon>
        <taxon>ecological metagenomes</taxon>
    </lineage>
</organism>
<reference evidence="1" key="1">
    <citation type="submission" date="2018-05" db="EMBL/GenBank/DDBJ databases">
        <authorList>
            <person name="Lanie J.A."/>
            <person name="Ng W.-L."/>
            <person name="Kazmierczak K.M."/>
            <person name="Andrzejewski T.M."/>
            <person name="Davidsen T.M."/>
            <person name="Wayne K.J."/>
            <person name="Tettelin H."/>
            <person name="Glass J.I."/>
            <person name="Rusch D."/>
            <person name="Podicherti R."/>
            <person name="Tsui H.-C.T."/>
            <person name="Winkler M.E."/>
        </authorList>
    </citation>
    <scope>NUCLEOTIDE SEQUENCE</scope>
</reference>
<proteinExistence type="predicted"/>
<sequence>MGRMMKDGTRDDCDLRLRPKYAIWIYAEKTVPARTKTDTGR</sequence>
<evidence type="ECO:0000313" key="1">
    <source>
        <dbReference type="EMBL" id="SVA67981.1"/>
    </source>
</evidence>
<protein>
    <submittedName>
        <fullName evidence="1">Uncharacterized protein</fullName>
    </submittedName>
</protein>
<dbReference type="EMBL" id="UINC01016306">
    <property type="protein sequence ID" value="SVA67981.1"/>
    <property type="molecule type" value="Genomic_DNA"/>
</dbReference>
<name>A0A381XU90_9ZZZZ</name>
<accession>A0A381XU90</accession>